<accession>A0A0M3I1F7</accession>
<evidence type="ECO:0000313" key="2">
    <source>
        <dbReference type="WBParaSite" id="ALUE_0001010501-mRNA-1"/>
    </source>
</evidence>
<keyword evidence="1" id="KW-1185">Reference proteome</keyword>
<dbReference type="WBParaSite" id="ALUE_0001010501-mRNA-1">
    <property type="protein sequence ID" value="ALUE_0001010501-mRNA-1"/>
    <property type="gene ID" value="ALUE_0001010501"/>
</dbReference>
<protein>
    <submittedName>
        <fullName evidence="2">UDENN domain-containing protein</fullName>
    </submittedName>
</protein>
<dbReference type="AlphaFoldDB" id="A0A0M3I1F7"/>
<proteinExistence type="predicted"/>
<reference evidence="2" key="1">
    <citation type="submission" date="2017-02" db="UniProtKB">
        <authorList>
            <consortium name="WormBaseParasite"/>
        </authorList>
    </citation>
    <scope>IDENTIFICATION</scope>
</reference>
<dbReference type="Proteomes" id="UP000036681">
    <property type="component" value="Unplaced"/>
</dbReference>
<organism evidence="1 2">
    <name type="scientific">Ascaris lumbricoides</name>
    <name type="common">Giant roundworm</name>
    <dbReference type="NCBI Taxonomy" id="6252"/>
    <lineage>
        <taxon>Eukaryota</taxon>
        <taxon>Metazoa</taxon>
        <taxon>Ecdysozoa</taxon>
        <taxon>Nematoda</taxon>
        <taxon>Chromadorea</taxon>
        <taxon>Rhabditida</taxon>
        <taxon>Spirurina</taxon>
        <taxon>Ascaridomorpha</taxon>
        <taxon>Ascaridoidea</taxon>
        <taxon>Ascarididae</taxon>
        <taxon>Ascaris</taxon>
    </lineage>
</organism>
<name>A0A0M3I1F7_ASCLU</name>
<evidence type="ECO:0000313" key="1">
    <source>
        <dbReference type="Proteomes" id="UP000036681"/>
    </source>
</evidence>
<sequence>MLACHAGGPGPIPGRRNMLTLAFSASQRSDDFIRCEAFEEEGLKQEQRKFPSLFTFRPEREAVFVRRMLACHAGGPGPIPGQRNMLTLAFSASQPSDDFVRSEVFEEKRLMQEQ</sequence>